<dbReference type="NCBIfam" id="NF041722">
    <property type="entry name" value="phane_AmcA_3a"/>
    <property type="match status" value="1"/>
</dbReference>
<dbReference type="KEGG" id="pry:Prubr_23310"/>
<dbReference type="AlphaFoldDB" id="A0A810MXM6"/>
<dbReference type="Proteomes" id="UP000680866">
    <property type="component" value="Chromosome"/>
</dbReference>
<sequence length="81" mass="9067">MPETTSVRQPDHVEDDALDPVAERVHGTRAGLTALLHEAEEARVRRAEVAGPGDSEDSSAVCAWNHFENIPTFYNWNNRPR</sequence>
<gene>
    <name evidence="1" type="ORF">Prubr_23310</name>
</gene>
<dbReference type="RefSeq" id="WP_212824690.1">
    <property type="nucleotide sequence ID" value="NZ_AP023359.1"/>
</dbReference>
<dbReference type="InterPro" id="IPR049908">
    <property type="entry name" value="AmcA_3a"/>
</dbReference>
<dbReference type="EMBL" id="AP023359">
    <property type="protein sequence ID" value="BCJ65310.1"/>
    <property type="molecule type" value="Genomic_DNA"/>
</dbReference>
<reference evidence="1" key="1">
    <citation type="submission" date="2020-08" db="EMBL/GenBank/DDBJ databases">
        <title>Whole genome shotgun sequence of Polymorphospora rubra NBRC 101157.</title>
        <authorList>
            <person name="Komaki H."/>
            <person name="Tamura T."/>
        </authorList>
    </citation>
    <scope>NUCLEOTIDE SEQUENCE</scope>
    <source>
        <strain evidence="1">NBRC 101157</strain>
    </source>
</reference>
<name>A0A810MXM6_9ACTN</name>
<accession>A0A810MXM6</accession>
<evidence type="ECO:0000313" key="2">
    <source>
        <dbReference type="Proteomes" id="UP000680866"/>
    </source>
</evidence>
<organism evidence="1 2">
    <name type="scientific">Polymorphospora rubra</name>
    <dbReference type="NCBI Taxonomy" id="338584"/>
    <lineage>
        <taxon>Bacteria</taxon>
        <taxon>Bacillati</taxon>
        <taxon>Actinomycetota</taxon>
        <taxon>Actinomycetes</taxon>
        <taxon>Micromonosporales</taxon>
        <taxon>Micromonosporaceae</taxon>
        <taxon>Polymorphospora</taxon>
    </lineage>
</organism>
<keyword evidence="2" id="KW-1185">Reference proteome</keyword>
<protein>
    <submittedName>
        <fullName evidence="1">Uncharacterized protein</fullName>
    </submittedName>
</protein>
<evidence type="ECO:0000313" key="1">
    <source>
        <dbReference type="EMBL" id="BCJ65310.1"/>
    </source>
</evidence>
<proteinExistence type="predicted"/>